<dbReference type="Proteomes" id="UP001162891">
    <property type="component" value="Chromosome"/>
</dbReference>
<evidence type="ECO:0000259" key="6">
    <source>
        <dbReference type="SMART" id="SM00226"/>
    </source>
</evidence>
<dbReference type="Gene3D" id="3.40.50.2300">
    <property type="match status" value="1"/>
</dbReference>
<evidence type="ECO:0000313" key="8">
    <source>
        <dbReference type="Proteomes" id="UP001162891"/>
    </source>
</evidence>
<gene>
    <name evidence="7" type="ORF">AMOR_12950</name>
</gene>
<proteinExistence type="inferred from homology"/>
<keyword evidence="4" id="KW-0904">Protein phosphatase</keyword>
<dbReference type="InterPro" id="IPR036196">
    <property type="entry name" value="Ptyr_pPase_sf"/>
</dbReference>
<dbReference type="EMBL" id="AP025591">
    <property type="protein sequence ID" value="BDG02299.1"/>
    <property type="molecule type" value="Genomic_DNA"/>
</dbReference>
<evidence type="ECO:0000256" key="2">
    <source>
        <dbReference type="ARBA" id="ARBA00013064"/>
    </source>
</evidence>
<reference evidence="8" key="1">
    <citation type="journal article" date="2022" name="Int. J. Syst. Evol. Microbiol.">
        <title>Anaeromyxobacter oryzae sp. nov., Anaeromyxobacter diazotrophicus sp. nov. and Anaeromyxobacter paludicola sp. nov., isolated from paddy soils.</title>
        <authorList>
            <person name="Itoh H."/>
            <person name="Xu Z."/>
            <person name="Mise K."/>
            <person name="Masuda Y."/>
            <person name="Ushijima N."/>
            <person name="Hayakawa C."/>
            <person name="Shiratori Y."/>
            <person name="Senoo K."/>
        </authorList>
    </citation>
    <scope>NUCLEOTIDE SEQUENCE [LARGE SCALE GENOMIC DNA]</scope>
    <source>
        <strain evidence="8">Red232</strain>
    </source>
</reference>
<name>A0ABM7WS34_9BACT</name>
<dbReference type="InterPro" id="IPR023485">
    <property type="entry name" value="Ptyr_pPase"/>
</dbReference>
<dbReference type="PANTHER" id="PTHR11717:SF31">
    <property type="entry name" value="LOW MOLECULAR WEIGHT PROTEIN-TYROSINE-PHOSPHATASE ETP-RELATED"/>
    <property type="match status" value="1"/>
</dbReference>
<dbReference type="PRINTS" id="PR00719">
    <property type="entry name" value="LMWPTPASE"/>
</dbReference>
<comment type="similarity">
    <text evidence="1">Belongs to the low molecular weight phosphotyrosine protein phosphatase family.</text>
</comment>
<dbReference type="CDD" id="cd16343">
    <property type="entry name" value="LMWPTP"/>
    <property type="match status" value="1"/>
</dbReference>
<keyword evidence="3" id="KW-0378">Hydrolase</keyword>
<evidence type="ECO:0000313" key="7">
    <source>
        <dbReference type="EMBL" id="BDG02299.1"/>
    </source>
</evidence>
<sequence length="150" mass="16806">MFSRILIVCVGNVCRSPMAEVLLAERLARRRAGATVESAGLRALVGHPAERIAQDLMRERGLDLSRHVARQLTADLGDAFELILVMERAHERAVQAIAPNTRGRIRRLGHFGDFDVPDPFQQERPAFERSLALIERGLEGLEKAFWSARP</sequence>
<organism evidence="7 8">
    <name type="scientific">Anaeromyxobacter oryzae</name>
    <dbReference type="NCBI Taxonomy" id="2918170"/>
    <lineage>
        <taxon>Bacteria</taxon>
        <taxon>Pseudomonadati</taxon>
        <taxon>Myxococcota</taxon>
        <taxon>Myxococcia</taxon>
        <taxon>Myxococcales</taxon>
        <taxon>Cystobacterineae</taxon>
        <taxon>Anaeromyxobacteraceae</taxon>
        <taxon>Anaeromyxobacter</taxon>
    </lineage>
</organism>
<feature type="domain" description="Phosphotyrosine protein phosphatase I" evidence="6">
    <location>
        <begin position="3"/>
        <end position="144"/>
    </location>
</feature>
<comment type="catalytic activity">
    <reaction evidence="5">
        <text>O-phospho-L-tyrosyl-[protein] + H2O = L-tyrosyl-[protein] + phosphate</text>
        <dbReference type="Rhea" id="RHEA:10684"/>
        <dbReference type="Rhea" id="RHEA-COMP:10136"/>
        <dbReference type="Rhea" id="RHEA-COMP:20101"/>
        <dbReference type="ChEBI" id="CHEBI:15377"/>
        <dbReference type="ChEBI" id="CHEBI:43474"/>
        <dbReference type="ChEBI" id="CHEBI:46858"/>
        <dbReference type="ChEBI" id="CHEBI:61978"/>
        <dbReference type="EC" id="3.1.3.48"/>
    </reaction>
</comment>
<dbReference type="InterPro" id="IPR050438">
    <property type="entry name" value="LMW_PTPase"/>
</dbReference>
<dbReference type="RefSeq" id="WP_248359833.1">
    <property type="nucleotide sequence ID" value="NZ_AP025591.1"/>
</dbReference>
<evidence type="ECO:0000256" key="4">
    <source>
        <dbReference type="ARBA" id="ARBA00022912"/>
    </source>
</evidence>
<evidence type="ECO:0000256" key="3">
    <source>
        <dbReference type="ARBA" id="ARBA00022801"/>
    </source>
</evidence>
<accession>A0ABM7WS34</accession>
<dbReference type="PANTHER" id="PTHR11717">
    <property type="entry name" value="LOW MOLECULAR WEIGHT PROTEIN TYROSINE PHOSPHATASE"/>
    <property type="match status" value="1"/>
</dbReference>
<dbReference type="EC" id="3.1.3.48" evidence="2"/>
<dbReference type="SUPFAM" id="SSF52788">
    <property type="entry name" value="Phosphotyrosine protein phosphatases I"/>
    <property type="match status" value="1"/>
</dbReference>
<protein>
    <recommendedName>
        <fullName evidence="2">protein-tyrosine-phosphatase</fullName>
        <ecNumber evidence="2">3.1.3.48</ecNumber>
    </recommendedName>
</protein>
<keyword evidence="8" id="KW-1185">Reference proteome</keyword>
<dbReference type="InterPro" id="IPR017867">
    <property type="entry name" value="Tyr_phospatase_low_mol_wt"/>
</dbReference>
<dbReference type="SMART" id="SM00226">
    <property type="entry name" value="LMWPc"/>
    <property type="match status" value="1"/>
</dbReference>
<dbReference type="Pfam" id="PF01451">
    <property type="entry name" value="LMWPc"/>
    <property type="match status" value="1"/>
</dbReference>
<evidence type="ECO:0000256" key="1">
    <source>
        <dbReference type="ARBA" id="ARBA00011063"/>
    </source>
</evidence>
<evidence type="ECO:0000256" key="5">
    <source>
        <dbReference type="ARBA" id="ARBA00051722"/>
    </source>
</evidence>